<organism evidence="1 2">
    <name type="scientific">Mycena maculata</name>
    <dbReference type="NCBI Taxonomy" id="230809"/>
    <lineage>
        <taxon>Eukaryota</taxon>
        <taxon>Fungi</taxon>
        <taxon>Dikarya</taxon>
        <taxon>Basidiomycota</taxon>
        <taxon>Agaricomycotina</taxon>
        <taxon>Agaricomycetes</taxon>
        <taxon>Agaricomycetidae</taxon>
        <taxon>Agaricales</taxon>
        <taxon>Marasmiineae</taxon>
        <taxon>Mycenaceae</taxon>
        <taxon>Mycena</taxon>
    </lineage>
</organism>
<evidence type="ECO:0000313" key="1">
    <source>
        <dbReference type="EMBL" id="KAJ7757766.1"/>
    </source>
</evidence>
<comment type="caution">
    <text evidence="1">The sequence shown here is derived from an EMBL/GenBank/DDBJ whole genome shotgun (WGS) entry which is preliminary data.</text>
</comment>
<evidence type="ECO:0000313" key="2">
    <source>
        <dbReference type="Proteomes" id="UP001215280"/>
    </source>
</evidence>
<keyword evidence="2" id="KW-1185">Reference proteome</keyword>
<reference evidence="1" key="1">
    <citation type="submission" date="2023-03" db="EMBL/GenBank/DDBJ databases">
        <title>Massive genome expansion in bonnet fungi (Mycena s.s.) driven by repeated elements and novel gene families across ecological guilds.</title>
        <authorList>
            <consortium name="Lawrence Berkeley National Laboratory"/>
            <person name="Harder C.B."/>
            <person name="Miyauchi S."/>
            <person name="Viragh M."/>
            <person name="Kuo A."/>
            <person name="Thoen E."/>
            <person name="Andreopoulos B."/>
            <person name="Lu D."/>
            <person name="Skrede I."/>
            <person name="Drula E."/>
            <person name="Henrissat B."/>
            <person name="Morin E."/>
            <person name="Kohler A."/>
            <person name="Barry K."/>
            <person name="LaButti K."/>
            <person name="Morin E."/>
            <person name="Salamov A."/>
            <person name="Lipzen A."/>
            <person name="Mereny Z."/>
            <person name="Hegedus B."/>
            <person name="Baldrian P."/>
            <person name="Stursova M."/>
            <person name="Weitz H."/>
            <person name="Taylor A."/>
            <person name="Grigoriev I.V."/>
            <person name="Nagy L.G."/>
            <person name="Martin F."/>
            <person name="Kauserud H."/>
        </authorList>
    </citation>
    <scope>NUCLEOTIDE SEQUENCE</scope>
    <source>
        <strain evidence="1">CBHHK188m</strain>
    </source>
</reference>
<dbReference type="EMBL" id="JARJLG010000057">
    <property type="protein sequence ID" value="KAJ7757766.1"/>
    <property type="molecule type" value="Genomic_DNA"/>
</dbReference>
<name>A0AAD7J606_9AGAR</name>
<sequence>MSDLLDVLRSALNVIELSLEYVRKHADDTAFTLIQYTPVTLSSLRALSFKKTNTSFLPYMVVPALQELTGGSTLIDEFEFLERTGSSITHLSLHTKSSERKSCMDEDFMRALTCGPGDSHFTFDCWHSMQPWDFPIISFPASCLSSWETISHAREVCWWKC</sequence>
<accession>A0AAD7J606</accession>
<dbReference type="Proteomes" id="UP001215280">
    <property type="component" value="Unassembled WGS sequence"/>
</dbReference>
<gene>
    <name evidence="1" type="ORF">DFH07DRAFT_819259</name>
</gene>
<dbReference type="AlphaFoldDB" id="A0AAD7J606"/>
<protein>
    <submittedName>
        <fullName evidence="1">Uncharacterized protein</fullName>
    </submittedName>
</protein>
<proteinExistence type="predicted"/>